<evidence type="ECO:0000256" key="8">
    <source>
        <dbReference type="PIRSR" id="PIRSR001480-1"/>
    </source>
</evidence>
<evidence type="ECO:0000313" key="12">
    <source>
        <dbReference type="Proteomes" id="UP000507245"/>
    </source>
</evidence>
<evidence type="ECO:0000313" key="11">
    <source>
        <dbReference type="EMBL" id="CAB4295645.1"/>
    </source>
</evidence>
<gene>
    <name evidence="11" type="ORF">ORAREDHAP_LOCUS7081</name>
</gene>
<dbReference type="EMBL" id="CAEKKB010000001">
    <property type="protein sequence ID" value="CAB4295645.1"/>
    <property type="molecule type" value="Genomic_DNA"/>
</dbReference>
<organism evidence="11 12">
    <name type="scientific">Prunus armeniaca</name>
    <name type="common">Apricot</name>
    <name type="synonym">Armeniaca vulgaris</name>
    <dbReference type="NCBI Taxonomy" id="36596"/>
    <lineage>
        <taxon>Eukaryota</taxon>
        <taxon>Viridiplantae</taxon>
        <taxon>Streptophyta</taxon>
        <taxon>Embryophyta</taxon>
        <taxon>Tracheophyta</taxon>
        <taxon>Spermatophyta</taxon>
        <taxon>Magnoliopsida</taxon>
        <taxon>eudicotyledons</taxon>
        <taxon>Gunneridae</taxon>
        <taxon>Pentapetalae</taxon>
        <taxon>rosids</taxon>
        <taxon>fabids</taxon>
        <taxon>Rosales</taxon>
        <taxon>Rosaceae</taxon>
        <taxon>Amygdaloideae</taxon>
        <taxon>Amygdaleae</taxon>
        <taxon>Prunus</taxon>
    </lineage>
</organism>
<dbReference type="GO" id="GO:0005975">
    <property type="term" value="P:carbohydrate metabolic process"/>
    <property type="evidence" value="ECO:0007669"/>
    <property type="project" value="InterPro"/>
</dbReference>
<evidence type="ECO:0000256" key="7">
    <source>
        <dbReference type="ARBA" id="ARBA00023235"/>
    </source>
</evidence>
<dbReference type="InterPro" id="IPR011051">
    <property type="entry name" value="RmlC_Cupin_sf"/>
</dbReference>
<dbReference type="PANTHER" id="PTHR10309:SF10">
    <property type="entry name" value="MANNOSE-6-PHOSPHATE ISOMERASE"/>
    <property type="match status" value="1"/>
</dbReference>
<evidence type="ECO:0000256" key="5">
    <source>
        <dbReference type="ARBA" id="ARBA00022723"/>
    </source>
</evidence>
<dbReference type="InterPro" id="IPR001250">
    <property type="entry name" value="Man6P_Isoase-1"/>
</dbReference>
<dbReference type="GO" id="GO:0004476">
    <property type="term" value="F:mannose-6-phosphate isomerase activity"/>
    <property type="evidence" value="ECO:0007669"/>
    <property type="project" value="UniProtKB-EC"/>
</dbReference>
<dbReference type="EC" id="5.3.1.8" evidence="4"/>
<dbReference type="PANTHER" id="PTHR10309">
    <property type="entry name" value="MANNOSE-6-PHOSPHATE ISOMERASE"/>
    <property type="match status" value="1"/>
</dbReference>
<keyword evidence="5 9" id="KW-0479">Metal-binding</keyword>
<dbReference type="SUPFAM" id="SSF51182">
    <property type="entry name" value="RmlC-like cupins"/>
    <property type="match status" value="1"/>
</dbReference>
<dbReference type="PROSITE" id="PS00965">
    <property type="entry name" value="PMI_I_1"/>
    <property type="match status" value="1"/>
</dbReference>
<dbReference type="OrthoDB" id="6605218at2759"/>
<feature type="binding site" evidence="9">
    <location>
        <position position="147"/>
    </location>
    <ligand>
        <name>Zn(2+)</name>
        <dbReference type="ChEBI" id="CHEBI:29105"/>
    </ligand>
</feature>
<dbReference type="PRINTS" id="PR00714">
    <property type="entry name" value="MAN6PISMRASE"/>
</dbReference>
<dbReference type="GO" id="GO:0008270">
    <property type="term" value="F:zinc ion binding"/>
    <property type="evidence" value="ECO:0007669"/>
    <property type="project" value="InterPro"/>
</dbReference>
<dbReference type="Gene3D" id="2.60.120.10">
    <property type="entry name" value="Jelly Rolls"/>
    <property type="match status" value="2"/>
</dbReference>
<dbReference type="CDD" id="cd07011">
    <property type="entry name" value="cupin_PMI_type_I_N"/>
    <property type="match status" value="1"/>
</dbReference>
<dbReference type="Pfam" id="PF20511">
    <property type="entry name" value="PMI_typeI_cat"/>
    <property type="match status" value="1"/>
</dbReference>
<keyword evidence="12" id="KW-1185">Reference proteome</keyword>
<comment type="catalytic activity">
    <reaction evidence="1">
        <text>D-mannose 6-phosphate = D-fructose 6-phosphate</text>
        <dbReference type="Rhea" id="RHEA:12356"/>
        <dbReference type="ChEBI" id="CHEBI:58735"/>
        <dbReference type="ChEBI" id="CHEBI:61527"/>
        <dbReference type="EC" id="5.3.1.8"/>
    </reaction>
</comment>
<feature type="binding site" evidence="9">
    <location>
        <position position="120"/>
    </location>
    <ligand>
        <name>Zn(2+)</name>
        <dbReference type="ChEBI" id="CHEBI:29105"/>
    </ligand>
</feature>
<dbReference type="NCBIfam" id="TIGR00218">
    <property type="entry name" value="manA"/>
    <property type="match status" value="1"/>
</dbReference>
<evidence type="ECO:0000256" key="1">
    <source>
        <dbReference type="ARBA" id="ARBA00000757"/>
    </source>
</evidence>
<evidence type="ECO:0000256" key="3">
    <source>
        <dbReference type="ARBA" id="ARBA00010772"/>
    </source>
</evidence>
<feature type="binding site" evidence="9">
    <location>
        <position position="122"/>
    </location>
    <ligand>
        <name>Zn(2+)</name>
        <dbReference type="ChEBI" id="CHEBI:29105"/>
    </ligand>
</feature>
<dbReference type="Proteomes" id="UP000507245">
    <property type="component" value="Unassembled WGS sequence"/>
</dbReference>
<comment type="cofactor">
    <cofactor evidence="9">
        <name>Zn(2+)</name>
        <dbReference type="ChEBI" id="CHEBI:29105"/>
    </cofactor>
    <text evidence="9">Binds 1 zinc ion per subunit.</text>
</comment>
<dbReference type="InterPro" id="IPR018050">
    <property type="entry name" value="Pmannose_isomerase-type1_CS"/>
</dbReference>
<dbReference type="UniPathway" id="UPA00126">
    <property type="reaction ID" value="UER00423"/>
</dbReference>
<dbReference type="GO" id="GO:0005829">
    <property type="term" value="C:cytosol"/>
    <property type="evidence" value="ECO:0007669"/>
    <property type="project" value="TreeGrafter"/>
</dbReference>
<dbReference type="GO" id="GO:0009298">
    <property type="term" value="P:GDP-mannose biosynthetic process"/>
    <property type="evidence" value="ECO:0007669"/>
    <property type="project" value="UniProtKB-UniPathway"/>
</dbReference>
<feature type="binding site" evidence="9">
    <location>
        <position position="251"/>
    </location>
    <ligand>
        <name>Zn(2+)</name>
        <dbReference type="ChEBI" id="CHEBI:29105"/>
    </ligand>
</feature>
<comment type="pathway">
    <text evidence="2">Nucleotide-sugar biosynthesis; GDP-alpha-D-mannose biosynthesis; alpha-D-mannose 1-phosphate from D-fructose 6-phosphate: step 1/2.</text>
</comment>
<keyword evidence="7" id="KW-0413">Isomerase</keyword>
<evidence type="ECO:0000256" key="4">
    <source>
        <dbReference type="ARBA" id="ARBA00011956"/>
    </source>
</evidence>
<dbReference type="InterPro" id="IPR014710">
    <property type="entry name" value="RmlC-like_jellyroll"/>
</dbReference>
<dbReference type="FunFam" id="2.60.120.10:FF:000044">
    <property type="entry name" value="Mannose-6-phosphate isomerase"/>
    <property type="match status" value="1"/>
</dbReference>
<proteinExistence type="inferred from homology"/>
<accession>A0A6J5W722</accession>
<evidence type="ECO:0000259" key="10">
    <source>
        <dbReference type="Pfam" id="PF20511"/>
    </source>
</evidence>
<dbReference type="AlphaFoldDB" id="A0A6J5W722"/>
<feature type="domain" description="Phosphomannose isomerase type I catalytic" evidence="10">
    <location>
        <begin position="20"/>
        <end position="161"/>
    </location>
</feature>
<reference evidence="12" key="1">
    <citation type="journal article" date="2020" name="Genome Biol.">
        <title>Gamete binning: chromosome-level and haplotype-resolved genome assembly enabled by high-throughput single-cell sequencing of gamete genomes.</title>
        <authorList>
            <person name="Campoy J.A."/>
            <person name="Sun H."/>
            <person name="Goel M."/>
            <person name="Jiao W.-B."/>
            <person name="Folz-Donahue K."/>
            <person name="Wang N."/>
            <person name="Rubio M."/>
            <person name="Liu C."/>
            <person name="Kukat C."/>
            <person name="Ruiz D."/>
            <person name="Huettel B."/>
            <person name="Schneeberger K."/>
        </authorList>
    </citation>
    <scope>NUCLEOTIDE SEQUENCE [LARGE SCALE GENOMIC DNA]</scope>
    <source>
        <strain evidence="12">cv. Rojo Pasion</strain>
    </source>
</reference>
<evidence type="ECO:0000256" key="6">
    <source>
        <dbReference type="ARBA" id="ARBA00022833"/>
    </source>
</evidence>
<dbReference type="PIRSF" id="PIRSF001480">
    <property type="entry name" value="Mannose-6-phosphate_isomerase"/>
    <property type="match status" value="1"/>
</dbReference>
<feature type="active site" evidence="8">
    <location>
        <position position="270"/>
    </location>
</feature>
<comment type="similarity">
    <text evidence="3">Belongs to the mannose-6-phosphate isomerase type 1 family.</text>
</comment>
<keyword evidence="6 9" id="KW-0862">Zinc</keyword>
<protein>
    <recommendedName>
        <fullName evidence="4">mannose-6-phosphate isomerase</fullName>
        <ecNumber evidence="4">5.3.1.8</ecNumber>
    </recommendedName>
</protein>
<evidence type="ECO:0000256" key="2">
    <source>
        <dbReference type="ARBA" id="ARBA00004666"/>
    </source>
</evidence>
<sequence>MEPWDKNMKKKRKRSRRPVRLRCSVMNYDWGIVGRHSKVARLFALNSGSDIDPAKPYAEFWIGTHESGPSYADSGSEPVSLKAWIAQDPSVLGDKVVDKWGADLPFLFKVLSVGKALSIQAHPDKELARVLHKLHPNVYRDDNHKPEMALALTEFEALCGFISVKELKDMLSSVPEIAELVGVGNAERILLVNEQHENGKSKTDLESIFSRVMLLSKDTISEMISKLKRRLNLEKKLNRGEAISLGPNEPHAYISGECIECMATSDNVVRAGLTSKPLDVQTLLSMLKYRQGSPEILQGVSLNPYTTRYLPPFEEFEIDCCNLPQSAAVIFPSVLGPSLFLFTAGKGHFDAGLPEDDMVKEGDDIVEEGGVFFVPANTKISITAKSTELQLYRVGVNSKIYRDL</sequence>
<dbReference type="InterPro" id="IPR016305">
    <property type="entry name" value="Mannose-6-P_Isomerase"/>
</dbReference>
<name>A0A6J5W722_PRUAR</name>
<evidence type="ECO:0000256" key="9">
    <source>
        <dbReference type="PIRSR" id="PIRSR001480-2"/>
    </source>
</evidence>
<dbReference type="InterPro" id="IPR046457">
    <property type="entry name" value="PMI_typeI_cat"/>
</dbReference>